<comment type="caution">
    <text evidence="2">The sequence shown here is derived from an EMBL/GenBank/DDBJ whole genome shotgun (WGS) entry which is preliminary data.</text>
</comment>
<feature type="region of interest" description="Disordered" evidence="1">
    <location>
        <begin position="264"/>
        <end position="303"/>
    </location>
</feature>
<protein>
    <submittedName>
        <fullName evidence="2">Uncharacterized protein</fullName>
    </submittedName>
</protein>
<accession>A0ABQ5BBD1</accession>
<sequence>MVSLRSMSNALGLIIPLRPNLGLLEPRKVFWGADEELFDGGSPRVIVYGYDRLPMQPVAPPSSDYVPGIEHPPSPDYVSGPEHPPSLVEVPYVLKPEYPKYLVPANVEAPLEDQPLPADASPTTLSLGYVADSDPKEDPEEDPKEDHADYPADEGDDDDEPSDDDDDDTDDEDEEPFKDEDDDEEVEEHLAPADSSTIPIVDPVPSAGDTEAFETDESAPTPRSPQTKIPFAQTRLRRAWKIVKLELPMSPSMEARIAEYVVTPAPPSPPPSSLSPWSPPLPQIPSQPLPPPPPSLQLPPPVPTLLPLPSSPLPPLPASLFIPPLVDRREDIPEAELPPRKRLCLTAPTLRYEVGESSTAAPRPTGGHRADYGIIGTIGAKIRCQRAEEVSYGIRDAWVDLTEAVEEVVPTALERVNARVTELAVIQEHDTQDIYVVIEDTHDMQTQLFQRVDGLVEDRQFHYETARLLDREALIFQEAWAHSVGLSSAVHYELQAYRTHT</sequence>
<dbReference type="EMBL" id="BQNB010013044">
    <property type="protein sequence ID" value="GJT11128.1"/>
    <property type="molecule type" value="Genomic_DNA"/>
</dbReference>
<keyword evidence="3" id="KW-1185">Reference proteome</keyword>
<evidence type="ECO:0000256" key="1">
    <source>
        <dbReference type="SAM" id="MobiDB-lite"/>
    </source>
</evidence>
<evidence type="ECO:0000313" key="3">
    <source>
        <dbReference type="Proteomes" id="UP001151760"/>
    </source>
</evidence>
<feature type="region of interest" description="Disordered" evidence="1">
    <location>
        <begin position="112"/>
        <end position="232"/>
    </location>
</feature>
<proteinExistence type="predicted"/>
<gene>
    <name evidence="2" type="ORF">Tco_0858170</name>
</gene>
<reference evidence="2" key="2">
    <citation type="submission" date="2022-01" db="EMBL/GenBank/DDBJ databases">
        <authorList>
            <person name="Yamashiro T."/>
            <person name="Shiraishi A."/>
            <person name="Satake H."/>
            <person name="Nakayama K."/>
        </authorList>
    </citation>
    <scope>NUCLEOTIDE SEQUENCE</scope>
</reference>
<name>A0ABQ5BBD1_9ASTR</name>
<feature type="region of interest" description="Disordered" evidence="1">
    <location>
        <begin position="61"/>
        <end position="83"/>
    </location>
</feature>
<organism evidence="2 3">
    <name type="scientific">Tanacetum coccineum</name>
    <dbReference type="NCBI Taxonomy" id="301880"/>
    <lineage>
        <taxon>Eukaryota</taxon>
        <taxon>Viridiplantae</taxon>
        <taxon>Streptophyta</taxon>
        <taxon>Embryophyta</taxon>
        <taxon>Tracheophyta</taxon>
        <taxon>Spermatophyta</taxon>
        <taxon>Magnoliopsida</taxon>
        <taxon>eudicotyledons</taxon>
        <taxon>Gunneridae</taxon>
        <taxon>Pentapetalae</taxon>
        <taxon>asterids</taxon>
        <taxon>campanulids</taxon>
        <taxon>Asterales</taxon>
        <taxon>Asteraceae</taxon>
        <taxon>Asteroideae</taxon>
        <taxon>Anthemideae</taxon>
        <taxon>Anthemidinae</taxon>
        <taxon>Tanacetum</taxon>
    </lineage>
</organism>
<feature type="compositionally biased region" description="Acidic residues" evidence="1">
    <location>
        <begin position="151"/>
        <end position="187"/>
    </location>
</feature>
<evidence type="ECO:0000313" key="2">
    <source>
        <dbReference type="EMBL" id="GJT11128.1"/>
    </source>
</evidence>
<reference evidence="2" key="1">
    <citation type="journal article" date="2022" name="Int. J. Mol. Sci.">
        <title>Draft Genome of Tanacetum Coccineum: Genomic Comparison of Closely Related Tanacetum-Family Plants.</title>
        <authorList>
            <person name="Yamashiro T."/>
            <person name="Shiraishi A."/>
            <person name="Nakayama K."/>
            <person name="Satake H."/>
        </authorList>
    </citation>
    <scope>NUCLEOTIDE SEQUENCE</scope>
</reference>
<dbReference type="Proteomes" id="UP001151760">
    <property type="component" value="Unassembled WGS sequence"/>
</dbReference>